<dbReference type="InterPro" id="IPR037197">
    <property type="entry name" value="WWE_dom_sf"/>
</dbReference>
<name>A0A7S2GL91_9DINO</name>
<evidence type="ECO:0008006" key="9">
    <source>
        <dbReference type="Google" id="ProtNLM"/>
    </source>
</evidence>
<dbReference type="Gene3D" id="3.30.720.50">
    <property type="match status" value="1"/>
</dbReference>
<dbReference type="InterPro" id="IPR035983">
    <property type="entry name" value="Hect_E3_ubiquitin_ligase"/>
</dbReference>
<comment type="subcellular location">
    <subcellularLocation>
        <location evidence="1">Nucleus</location>
    </subcellularLocation>
</comment>
<dbReference type="PROSITE" id="PS50918">
    <property type="entry name" value="WWE"/>
    <property type="match status" value="1"/>
</dbReference>
<keyword evidence="3 5" id="KW-0833">Ubl conjugation pathway</keyword>
<dbReference type="Pfam" id="PF02825">
    <property type="entry name" value="WWE"/>
    <property type="match status" value="1"/>
</dbReference>
<organism evidence="8">
    <name type="scientific">Alexandrium andersonii</name>
    <dbReference type="NCBI Taxonomy" id="327968"/>
    <lineage>
        <taxon>Eukaryota</taxon>
        <taxon>Sar</taxon>
        <taxon>Alveolata</taxon>
        <taxon>Dinophyceae</taxon>
        <taxon>Gonyaulacales</taxon>
        <taxon>Pyrocystaceae</taxon>
        <taxon>Alexandrium</taxon>
    </lineage>
</organism>
<dbReference type="EMBL" id="HBGQ01056956">
    <property type="protein sequence ID" value="CAD9459732.1"/>
    <property type="molecule type" value="Transcribed_RNA"/>
</dbReference>
<evidence type="ECO:0000256" key="2">
    <source>
        <dbReference type="ARBA" id="ARBA00022553"/>
    </source>
</evidence>
<accession>A0A7S2GL91</accession>
<dbReference type="Pfam" id="PF00632">
    <property type="entry name" value="HECT"/>
    <property type="match status" value="1"/>
</dbReference>
<feature type="active site" description="Glycyl thioester intermediate" evidence="5">
    <location>
        <position position="102"/>
    </location>
</feature>
<evidence type="ECO:0000259" key="7">
    <source>
        <dbReference type="PROSITE" id="PS50918"/>
    </source>
</evidence>
<sequence>MVQARPLPPVWEIELQGRWRQMDDALAALIVSALDAGHAKVQFQMGRKPHVIDFRGMVQVNLETGVKHKIRRRRPEVDVADPSNVIRIDSWPATRLPEGHTCGNELWIPLCDSEAELAERLRMSVGSFEAGFALS</sequence>
<reference evidence="8" key="1">
    <citation type="submission" date="2021-01" db="EMBL/GenBank/DDBJ databases">
        <authorList>
            <person name="Corre E."/>
            <person name="Pelletier E."/>
            <person name="Niang G."/>
            <person name="Scheremetjew M."/>
            <person name="Finn R."/>
            <person name="Kale V."/>
            <person name="Holt S."/>
            <person name="Cochrane G."/>
            <person name="Meng A."/>
            <person name="Brown T."/>
            <person name="Cohen L."/>
        </authorList>
    </citation>
    <scope>NUCLEOTIDE SEQUENCE</scope>
    <source>
        <strain evidence="8">CCMP2222</strain>
    </source>
</reference>
<evidence type="ECO:0000259" key="6">
    <source>
        <dbReference type="PROSITE" id="PS50237"/>
    </source>
</evidence>
<feature type="domain" description="HECT" evidence="6">
    <location>
        <begin position="95"/>
        <end position="135"/>
    </location>
</feature>
<protein>
    <recommendedName>
        <fullName evidence="9">WWE domain-containing protein</fullName>
    </recommendedName>
</protein>
<keyword evidence="4" id="KW-0539">Nucleus</keyword>
<dbReference type="GO" id="GO:0005634">
    <property type="term" value="C:nucleus"/>
    <property type="evidence" value="ECO:0007669"/>
    <property type="project" value="UniProtKB-SubCell"/>
</dbReference>
<evidence type="ECO:0000256" key="4">
    <source>
        <dbReference type="ARBA" id="ARBA00023242"/>
    </source>
</evidence>
<dbReference type="PROSITE" id="PS50237">
    <property type="entry name" value="HECT"/>
    <property type="match status" value="1"/>
</dbReference>
<dbReference type="GO" id="GO:0004842">
    <property type="term" value="F:ubiquitin-protein transferase activity"/>
    <property type="evidence" value="ECO:0007669"/>
    <property type="project" value="InterPro"/>
</dbReference>
<evidence type="ECO:0000256" key="5">
    <source>
        <dbReference type="PROSITE-ProRule" id="PRU00104"/>
    </source>
</evidence>
<proteinExistence type="predicted"/>
<dbReference type="InterPro" id="IPR004170">
    <property type="entry name" value="WWE_dom"/>
</dbReference>
<evidence type="ECO:0000256" key="1">
    <source>
        <dbReference type="ARBA" id="ARBA00004123"/>
    </source>
</evidence>
<dbReference type="InterPro" id="IPR000569">
    <property type="entry name" value="HECT_dom"/>
</dbReference>
<evidence type="ECO:0000313" key="8">
    <source>
        <dbReference type="EMBL" id="CAD9459732.1"/>
    </source>
</evidence>
<dbReference type="AlphaFoldDB" id="A0A7S2GL91"/>
<keyword evidence="2" id="KW-0597">Phosphoprotein</keyword>
<gene>
    <name evidence="8" type="ORF">AAND1436_LOCUS27542</name>
</gene>
<dbReference type="SUPFAM" id="SSF117839">
    <property type="entry name" value="WWE domain"/>
    <property type="match status" value="1"/>
</dbReference>
<feature type="domain" description="WWE" evidence="7">
    <location>
        <begin position="1"/>
        <end position="72"/>
    </location>
</feature>
<evidence type="ECO:0000256" key="3">
    <source>
        <dbReference type="ARBA" id="ARBA00022786"/>
    </source>
</evidence>
<dbReference type="SUPFAM" id="SSF56204">
    <property type="entry name" value="Hect, E3 ligase catalytic domain"/>
    <property type="match status" value="1"/>
</dbReference>